<evidence type="ECO:0000256" key="1">
    <source>
        <dbReference type="ARBA" id="ARBA00004417"/>
    </source>
</evidence>
<gene>
    <name evidence="9" type="primary">glnQ_2</name>
    <name evidence="9" type="ORF">LOKO_01992</name>
</gene>
<dbReference type="PROSITE" id="PS50893">
    <property type="entry name" value="ABC_TRANSPORTER_2"/>
    <property type="match status" value="1"/>
</dbReference>
<evidence type="ECO:0000256" key="7">
    <source>
        <dbReference type="ARBA" id="ARBA00023136"/>
    </source>
</evidence>
<dbReference type="KEGG" id="hco:LOKO_01992"/>
<evidence type="ECO:0000256" key="2">
    <source>
        <dbReference type="ARBA" id="ARBA00005417"/>
    </source>
</evidence>
<dbReference type="SMART" id="SM00382">
    <property type="entry name" value="AAA"/>
    <property type="match status" value="1"/>
</dbReference>
<evidence type="ECO:0000256" key="6">
    <source>
        <dbReference type="ARBA" id="ARBA00022840"/>
    </source>
</evidence>
<keyword evidence="6 9" id="KW-0067">ATP-binding</keyword>
<feature type="domain" description="ABC transporter" evidence="8">
    <location>
        <begin position="22"/>
        <end position="246"/>
    </location>
</feature>
<accession>A0A125R052</accession>
<evidence type="ECO:0000313" key="9">
    <source>
        <dbReference type="EMBL" id="AMD01059.1"/>
    </source>
</evidence>
<keyword evidence="3" id="KW-0813">Transport</keyword>
<name>A0A125R052_9GAMM</name>
<dbReference type="AlphaFoldDB" id="A0A125R052"/>
<dbReference type="GO" id="GO:0005886">
    <property type="term" value="C:plasma membrane"/>
    <property type="evidence" value="ECO:0007669"/>
    <property type="project" value="UniProtKB-SubCell"/>
</dbReference>
<dbReference type="PATRIC" id="fig|507626.3.peg.1987"/>
<evidence type="ECO:0000259" key="8">
    <source>
        <dbReference type="PROSITE" id="PS50893"/>
    </source>
</evidence>
<dbReference type="OrthoDB" id="9802264at2"/>
<evidence type="ECO:0000256" key="4">
    <source>
        <dbReference type="ARBA" id="ARBA00022475"/>
    </source>
</evidence>
<keyword evidence="4" id="KW-1003">Cell membrane</keyword>
<dbReference type="EMBL" id="CP014226">
    <property type="protein sequence ID" value="AMD01059.1"/>
    <property type="molecule type" value="Genomic_DNA"/>
</dbReference>
<dbReference type="GO" id="GO:0005524">
    <property type="term" value="F:ATP binding"/>
    <property type="evidence" value="ECO:0007669"/>
    <property type="project" value="UniProtKB-KW"/>
</dbReference>
<keyword evidence="5" id="KW-0547">Nucleotide-binding</keyword>
<dbReference type="InterPro" id="IPR027417">
    <property type="entry name" value="P-loop_NTPase"/>
</dbReference>
<reference evidence="9 10" key="1">
    <citation type="journal article" date="2016" name="Genome Announc.">
        <title>Draft Genome Sequence of 'Halomonas chromatireducens' Strain AGD 8-3, a Haloalkaliphilic Chromate- and Selenite-Reducing Gammaproteobacterium.</title>
        <authorList>
            <person name="Sharko F.S."/>
            <person name="Shapovalova A.A."/>
            <person name="Tsygankova S.V."/>
            <person name="Komova A.V."/>
            <person name="Boulygina E.S."/>
            <person name="Teslyuk A.B."/>
            <person name="Gotovtsev P.M."/>
            <person name="Namsaraev Z.B."/>
            <person name="Khijniak T.V."/>
            <person name="Nedoluzhko A.V."/>
            <person name="Vasilov R.G."/>
        </authorList>
    </citation>
    <scope>NUCLEOTIDE SEQUENCE [LARGE SCALE GENOMIC DNA]</scope>
    <source>
        <strain evidence="9 10">AGD 8-3</strain>
    </source>
</reference>
<dbReference type="InterPro" id="IPR003439">
    <property type="entry name" value="ABC_transporter-like_ATP-bd"/>
</dbReference>
<dbReference type="Proteomes" id="UP000063387">
    <property type="component" value="Chromosome"/>
</dbReference>
<dbReference type="InterPro" id="IPR050086">
    <property type="entry name" value="MetN_ABC_transporter-like"/>
</dbReference>
<reference evidence="9 10" key="2">
    <citation type="submission" date="2016-02" db="EMBL/GenBank/DDBJ databases">
        <authorList>
            <person name="Wen L."/>
            <person name="He K."/>
            <person name="Yang H."/>
        </authorList>
    </citation>
    <scope>NUCLEOTIDE SEQUENCE [LARGE SCALE GENOMIC DNA]</scope>
    <source>
        <strain evidence="9 10">AGD 8-3</strain>
    </source>
</reference>
<dbReference type="InterPro" id="IPR003593">
    <property type="entry name" value="AAA+_ATPase"/>
</dbReference>
<proteinExistence type="inferred from homology"/>
<dbReference type="PANTHER" id="PTHR43166:SF9">
    <property type="entry name" value="GLUTAMATE_ASPARTATE IMPORT ATP-BINDING PROTEIN GLTL"/>
    <property type="match status" value="1"/>
</dbReference>
<dbReference type="PANTHER" id="PTHR43166">
    <property type="entry name" value="AMINO ACID IMPORT ATP-BINDING PROTEIN"/>
    <property type="match status" value="1"/>
</dbReference>
<organism evidence="9 10">
    <name type="scientific">Halomonas chromatireducens</name>
    <dbReference type="NCBI Taxonomy" id="507626"/>
    <lineage>
        <taxon>Bacteria</taxon>
        <taxon>Pseudomonadati</taxon>
        <taxon>Pseudomonadota</taxon>
        <taxon>Gammaproteobacteria</taxon>
        <taxon>Oceanospirillales</taxon>
        <taxon>Halomonadaceae</taxon>
        <taxon>Halomonas</taxon>
    </lineage>
</organism>
<keyword evidence="10" id="KW-1185">Reference proteome</keyword>
<dbReference type="GO" id="GO:0016887">
    <property type="term" value="F:ATP hydrolysis activity"/>
    <property type="evidence" value="ECO:0007669"/>
    <property type="project" value="InterPro"/>
</dbReference>
<dbReference type="PROSITE" id="PS00211">
    <property type="entry name" value="ABC_TRANSPORTER_1"/>
    <property type="match status" value="1"/>
</dbReference>
<sequence>MNDFCHPTTLLPTASPASQPLLRLEGLGFSHQGQTLLQAIDLSLAARGRTVILGPNGAGKSLLMRLAHGLLTPSCGHVRWATHESGRPLRQAMVFQRPVMLRRSALANLTYALAARGVPWRQRRGLAQAALTRFGLASLADRPARVLSGGEQQRLALARAWVLEPDVLFLDEPTSALDPASLRAVEDAVHAFHAQGSRIVMTSHDLNQARRLADDIVFLYEGHVIEHTPAREFFHAPSTQLARGFLSGDLLG</sequence>
<comment type="subcellular location">
    <subcellularLocation>
        <location evidence="1">Cell inner membrane</location>
        <topology evidence="1">Peripheral membrane protein</topology>
    </subcellularLocation>
</comment>
<protein>
    <submittedName>
        <fullName evidence="9">Glutamine transport ATP-binding protein GlnQ</fullName>
    </submittedName>
</protein>
<evidence type="ECO:0000313" key="10">
    <source>
        <dbReference type="Proteomes" id="UP000063387"/>
    </source>
</evidence>
<dbReference type="STRING" id="507626.LOKO_01992"/>
<evidence type="ECO:0000256" key="3">
    <source>
        <dbReference type="ARBA" id="ARBA00022448"/>
    </source>
</evidence>
<comment type="similarity">
    <text evidence="2">Belongs to the ABC transporter superfamily.</text>
</comment>
<dbReference type="SUPFAM" id="SSF52540">
    <property type="entry name" value="P-loop containing nucleoside triphosphate hydrolases"/>
    <property type="match status" value="1"/>
</dbReference>
<dbReference type="Gene3D" id="3.40.50.300">
    <property type="entry name" value="P-loop containing nucleotide triphosphate hydrolases"/>
    <property type="match status" value="1"/>
</dbReference>
<keyword evidence="7" id="KW-0472">Membrane</keyword>
<dbReference type="Pfam" id="PF00005">
    <property type="entry name" value="ABC_tran"/>
    <property type="match status" value="1"/>
</dbReference>
<dbReference type="InterPro" id="IPR017871">
    <property type="entry name" value="ABC_transporter-like_CS"/>
</dbReference>
<dbReference type="RefSeq" id="WP_083517533.1">
    <property type="nucleotide sequence ID" value="NZ_CP014226.1"/>
</dbReference>
<evidence type="ECO:0000256" key="5">
    <source>
        <dbReference type="ARBA" id="ARBA00022741"/>
    </source>
</evidence>